<dbReference type="PATRIC" id="fig|402626.5.peg.4326"/>
<keyword evidence="1" id="KW-1133">Transmembrane helix</keyword>
<sequence length="237" mass="27619">MKTKNFWLRTGPIALLTLVAVYGTFAGTNEPVVGWLRGTLAEPYLYKLHSGNSILFNISVGFLNSVVFWIMVVVYPERKRNKVLRENLRRRYQDFKESTVQTLLHAAGISCSTAEVRNLTDHRNFKAFFDANEKARWYDALNGLQDQRERIDDLLLEMEMLADEVRYVLDKINIDDEHVHASFKVLCAHILRLRRYSTYSYDQVKYIGQFVWGTLAQWSFVDGQLDVDPMQRLIDSI</sequence>
<dbReference type="KEGG" id="rpi:Rpic_3189"/>
<keyword evidence="1" id="KW-0812">Transmembrane</keyword>
<proteinExistence type="predicted"/>
<dbReference type="AlphaFoldDB" id="B2UDS0"/>
<evidence type="ECO:0000313" key="2">
    <source>
        <dbReference type="EMBL" id="ACD28311.1"/>
    </source>
</evidence>
<gene>
    <name evidence="2" type="ordered locus">Rpic_3189</name>
</gene>
<accession>B2UDS0</accession>
<dbReference type="HOGENOM" id="CLU_100934_0_0_4"/>
<keyword evidence="1" id="KW-0472">Membrane</keyword>
<protein>
    <recommendedName>
        <fullName evidence="3">DUF4760 domain-containing protein</fullName>
    </recommendedName>
</protein>
<name>B2UDS0_RALPJ</name>
<dbReference type="eggNOG" id="ENOG503371J">
    <property type="taxonomic scope" value="Bacteria"/>
</dbReference>
<reference evidence="2" key="1">
    <citation type="submission" date="2008-05" db="EMBL/GenBank/DDBJ databases">
        <title>Complete sequence of chromosome1 of Ralstonia pickettii 12J.</title>
        <authorList>
            <consortium name="US DOE Joint Genome Institute"/>
            <person name="Lucas S."/>
            <person name="Copeland A."/>
            <person name="Lapidus A."/>
            <person name="Glavina del Rio T."/>
            <person name="Dalin E."/>
            <person name="Tice H."/>
            <person name="Bruce D."/>
            <person name="Goodwin L."/>
            <person name="Pitluck S."/>
            <person name="Meincke L."/>
            <person name="Brettin T."/>
            <person name="Detter J.C."/>
            <person name="Han C."/>
            <person name="Kuske C.R."/>
            <person name="Schmutz J."/>
            <person name="Larimer F."/>
            <person name="Land M."/>
            <person name="Hauser L."/>
            <person name="Kyrpides N."/>
            <person name="Mikhailova N."/>
            <person name="Marsh T."/>
            <person name="Richardson P."/>
        </authorList>
    </citation>
    <scope>NUCLEOTIDE SEQUENCE</scope>
    <source>
        <strain evidence="2">12J</strain>
    </source>
</reference>
<evidence type="ECO:0000256" key="1">
    <source>
        <dbReference type="SAM" id="Phobius"/>
    </source>
</evidence>
<dbReference type="EMBL" id="CP001068">
    <property type="protein sequence ID" value="ACD28311.1"/>
    <property type="molecule type" value="Genomic_DNA"/>
</dbReference>
<organism evidence="2">
    <name type="scientific">Ralstonia pickettii (strain 12J)</name>
    <dbReference type="NCBI Taxonomy" id="402626"/>
    <lineage>
        <taxon>Bacteria</taxon>
        <taxon>Pseudomonadati</taxon>
        <taxon>Pseudomonadota</taxon>
        <taxon>Betaproteobacteria</taxon>
        <taxon>Burkholderiales</taxon>
        <taxon>Burkholderiaceae</taxon>
        <taxon>Ralstonia</taxon>
    </lineage>
</organism>
<feature type="transmembrane region" description="Helical" evidence="1">
    <location>
        <begin position="54"/>
        <end position="75"/>
    </location>
</feature>
<evidence type="ECO:0008006" key="3">
    <source>
        <dbReference type="Google" id="ProtNLM"/>
    </source>
</evidence>